<comment type="caution">
    <text evidence="2">The sequence shown here is derived from an EMBL/GenBank/DDBJ whole genome shotgun (WGS) entry which is preliminary data.</text>
</comment>
<dbReference type="PANTHER" id="PTHR47329:SF1">
    <property type="entry name" value="OS05G0129900 PROTEIN"/>
    <property type="match status" value="1"/>
</dbReference>
<dbReference type="Pfam" id="PF13877">
    <property type="entry name" value="RPAP3_C"/>
    <property type="match status" value="1"/>
</dbReference>
<protein>
    <recommendedName>
        <fullName evidence="1">RNA-polymerase II-associated protein 3-like C-terminal domain-containing protein</fullName>
    </recommendedName>
</protein>
<accession>A0A498K2D7</accession>
<organism evidence="2 3">
    <name type="scientific">Malus domestica</name>
    <name type="common">Apple</name>
    <name type="synonym">Pyrus malus</name>
    <dbReference type="NCBI Taxonomy" id="3750"/>
    <lineage>
        <taxon>Eukaryota</taxon>
        <taxon>Viridiplantae</taxon>
        <taxon>Streptophyta</taxon>
        <taxon>Embryophyta</taxon>
        <taxon>Tracheophyta</taxon>
        <taxon>Spermatophyta</taxon>
        <taxon>Magnoliopsida</taxon>
        <taxon>eudicotyledons</taxon>
        <taxon>Gunneridae</taxon>
        <taxon>Pentapetalae</taxon>
        <taxon>rosids</taxon>
        <taxon>fabids</taxon>
        <taxon>Rosales</taxon>
        <taxon>Rosaceae</taxon>
        <taxon>Amygdaloideae</taxon>
        <taxon>Maleae</taxon>
        <taxon>Malus</taxon>
    </lineage>
</organism>
<evidence type="ECO:0000259" key="1">
    <source>
        <dbReference type="Pfam" id="PF13877"/>
    </source>
</evidence>
<dbReference type="PANTHER" id="PTHR47329">
    <property type="entry name" value="OS05G0129900 PROTEIN"/>
    <property type="match status" value="1"/>
</dbReference>
<gene>
    <name evidence="2" type="ORF">DVH24_015100</name>
</gene>
<dbReference type="STRING" id="3750.A0A498K2D7"/>
<evidence type="ECO:0000313" key="3">
    <source>
        <dbReference type="Proteomes" id="UP000290289"/>
    </source>
</evidence>
<sequence length="109" mass="11639">MKASVQEVASQAASKAKVVAAEKNVTPPTTAYQFEVSWRGLSGDSGLQASLLKSISPTALLQILKNASTVPVLQQQQQQQQSLFPLSGVSYMNLRPRLAVRTVLTISVG</sequence>
<dbReference type="Proteomes" id="UP000290289">
    <property type="component" value="Chromosome 4"/>
</dbReference>
<feature type="domain" description="RNA-polymerase II-associated protein 3-like C-terminal" evidence="1">
    <location>
        <begin position="27"/>
        <end position="75"/>
    </location>
</feature>
<reference evidence="2 3" key="1">
    <citation type="submission" date="2018-10" db="EMBL/GenBank/DDBJ databases">
        <title>A high-quality apple genome assembly.</title>
        <authorList>
            <person name="Hu J."/>
        </authorList>
    </citation>
    <scope>NUCLEOTIDE SEQUENCE [LARGE SCALE GENOMIC DNA]</scope>
    <source>
        <strain evidence="3">cv. HFTH1</strain>
        <tissue evidence="2">Young leaf</tissue>
    </source>
</reference>
<keyword evidence="3" id="KW-1185">Reference proteome</keyword>
<name>A0A498K2D7_MALDO</name>
<dbReference type="InterPro" id="IPR025986">
    <property type="entry name" value="RPAP3-like_C"/>
</dbReference>
<evidence type="ECO:0000313" key="2">
    <source>
        <dbReference type="EMBL" id="RXI01751.1"/>
    </source>
</evidence>
<proteinExistence type="predicted"/>
<dbReference type="AlphaFoldDB" id="A0A498K2D7"/>
<dbReference type="EMBL" id="RDQH01000330">
    <property type="protein sequence ID" value="RXI01751.1"/>
    <property type="molecule type" value="Genomic_DNA"/>
</dbReference>